<dbReference type="Proteomes" id="UP001233172">
    <property type="component" value="Unassembled WGS sequence"/>
</dbReference>
<reference evidence="1" key="2">
    <citation type="submission" date="2023-04" db="EMBL/GenBank/DDBJ databases">
        <authorList>
            <person name="Bu L."/>
            <person name="Lu L."/>
            <person name="Laidemitt M.R."/>
            <person name="Zhang S.M."/>
            <person name="Mutuku M."/>
            <person name="Mkoji G."/>
            <person name="Steinauer M."/>
            <person name="Loker E.S."/>
        </authorList>
    </citation>
    <scope>NUCLEOTIDE SEQUENCE</scope>
    <source>
        <strain evidence="1">KasaAsao</strain>
        <tissue evidence="1">Whole Snail</tissue>
    </source>
</reference>
<gene>
    <name evidence="1" type="ORF">Bpfe_016829</name>
</gene>
<comment type="caution">
    <text evidence="1">The sequence shown here is derived from an EMBL/GenBank/DDBJ whole genome shotgun (WGS) entry which is preliminary data.</text>
</comment>
<dbReference type="EMBL" id="JASAOG010000083">
    <property type="protein sequence ID" value="KAK0053835.1"/>
    <property type="molecule type" value="Genomic_DNA"/>
</dbReference>
<reference evidence="1" key="1">
    <citation type="journal article" date="2023" name="PLoS Negl. Trop. Dis.">
        <title>A genome sequence for Biomphalaria pfeifferi, the major vector snail for the human-infecting parasite Schistosoma mansoni.</title>
        <authorList>
            <person name="Bu L."/>
            <person name="Lu L."/>
            <person name="Laidemitt M.R."/>
            <person name="Zhang S.M."/>
            <person name="Mutuku M."/>
            <person name="Mkoji G."/>
            <person name="Steinauer M."/>
            <person name="Loker E.S."/>
        </authorList>
    </citation>
    <scope>NUCLEOTIDE SEQUENCE</scope>
    <source>
        <strain evidence="1">KasaAsao</strain>
    </source>
</reference>
<keyword evidence="2" id="KW-1185">Reference proteome</keyword>
<name>A0AAD8BHW8_BIOPF</name>
<organism evidence="1 2">
    <name type="scientific">Biomphalaria pfeifferi</name>
    <name type="common">Bloodfluke planorb</name>
    <name type="synonym">Freshwater snail</name>
    <dbReference type="NCBI Taxonomy" id="112525"/>
    <lineage>
        <taxon>Eukaryota</taxon>
        <taxon>Metazoa</taxon>
        <taxon>Spiralia</taxon>
        <taxon>Lophotrochozoa</taxon>
        <taxon>Mollusca</taxon>
        <taxon>Gastropoda</taxon>
        <taxon>Heterobranchia</taxon>
        <taxon>Euthyneura</taxon>
        <taxon>Panpulmonata</taxon>
        <taxon>Hygrophila</taxon>
        <taxon>Lymnaeoidea</taxon>
        <taxon>Planorbidae</taxon>
        <taxon>Biomphalaria</taxon>
    </lineage>
</organism>
<proteinExistence type="predicted"/>
<protein>
    <submittedName>
        <fullName evidence="1">Uncharacterized protein</fullName>
    </submittedName>
</protein>
<accession>A0AAD8BHW8</accession>
<evidence type="ECO:0000313" key="1">
    <source>
        <dbReference type="EMBL" id="KAK0053835.1"/>
    </source>
</evidence>
<dbReference type="AlphaFoldDB" id="A0AAD8BHW8"/>
<sequence>MRPRQPACSLLILAPFTSHPIASYDMAVSKETPIALRTFRSMMIQTSPLTKLKAFRTRVPEPVCINSKSKPTALASSPYCTCWLAEHQVTDHHPREAITYP</sequence>
<evidence type="ECO:0000313" key="2">
    <source>
        <dbReference type="Proteomes" id="UP001233172"/>
    </source>
</evidence>